<dbReference type="PANTHER" id="PTHR43856:SF1">
    <property type="entry name" value="MITOCHONDRIAL CARDIOLIPIN HYDROLASE"/>
    <property type="match status" value="1"/>
</dbReference>
<keyword evidence="11" id="KW-1185">Reference proteome</keyword>
<dbReference type="Proteomes" id="UP001500266">
    <property type="component" value="Unassembled WGS sequence"/>
</dbReference>
<feature type="chain" id="PRO_5046106708" description="phospholipase D" evidence="8">
    <location>
        <begin position="26"/>
        <end position="456"/>
    </location>
</feature>
<feature type="region of interest" description="Disordered" evidence="7">
    <location>
        <begin position="415"/>
        <end position="456"/>
    </location>
</feature>
<organism evidence="10 11">
    <name type="scientific">Actinomadura keratinilytica</name>
    <dbReference type="NCBI Taxonomy" id="547461"/>
    <lineage>
        <taxon>Bacteria</taxon>
        <taxon>Bacillati</taxon>
        <taxon>Actinomycetota</taxon>
        <taxon>Actinomycetes</taxon>
        <taxon>Streptosporangiales</taxon>
        <taxon>Thermomonosporaceae</taxon>
        <taxon>Actinomadura</taxon>
    </lineage>
</organism>
<keyword evidence="8" id="KW-0732">Signal</keyword>
<dbReference type="EMBL" id="BAABDO010000026">
    <property type="protein sequence ID" value="GAA4138196.1"/>
    <property type="molecule type" value="Genomic_DNA"/>
</dbReference>
<evidence type="ECO:0000256" key="7">
    <source>
        <dbReference type="SAM" id="MobiDB-lite"/>
    </source>
</evidence>
<evidence type="ECO:0000256" key="1">
    <source>
        <dbReference type="ARBA" id="ARBA00000798"/>
    </source>
</evidence>
<feature type="compositionally biased region" description="Basic residues" evidence="7">
    <location>
        <begin position="43"/>
        <end position="61"/>
    </location>
</feature>
<evidence type="ECO:0000256" key="3">
    <source>
        <dbReference type="ARBA" id="ARBA00012027"/>
    </source>
</evidence>
<feature type="domain" description="Phospholipase D-like" evidence="9">
    <location>
        <begin position="278"/>
        <end position="399"/>
    </location>
</feature>
<keyword evidence="4" id="KW-0378">Hydrolase</keyword>
<dbReference type="EC" id="3.1.4.4" evidence="3"/>
<evidence type="ECO:0000256" key="2">
    <source>
        <dbReference type="ARBA" id="ARBA00008664"/>
    </source>
</evidence>
<dbReference type="InterPro" id="IPR051406">
    <property type="entry name" value="PLD_domain"/>
</dbReference>
<dbReference type="PANTHER" id="PTHR43856">
    <property type="entry name" value="CARDIOLIPIN HYDROLASE"/>
    <property type="match status" value="1"/>
</dbReference>
<evidence type="ECO:0000256" key="6">
    <source>
        <dbReference type="ARBA" id="ARBA00023098"/>
    </source>
</evidence>
<evidence type="ECO:0000256" key="4">
    <source>
        <dbReference type="ARBA" id="ARBA00022801"/>
    </source>
</evidence>
<comment type="caution">
    <text evidence="10">The sequence shown here is derived from an EMBL/GenBank/DDBJ whole genome shotgun (WGS) entry which is preliminary data.</text>
</comment>
<dbReference type="Gene3D" id="3.30.870.10">
    <property type="entry name" value="Endonuclease Chain A"/>
    <property type="match status" value="2"/>
</dbReference>
<evidence type="ECO:0000256" key="8">
    <source>
        <dbReference type="SAM" id="SignalP"/>
    </source>
</evidence>
<evidence type="ECO:0000256" key="5">
    <source>
        <dbReference type="ARBA" id="ARBA00022963"/>
    </source>
</evidence>
<reference evidence="11" key="1">
    <citation type="journal article" date="2019" name="Int. J. Syst. Evol. Microbiol.">
        <title>The Global Catalogue of Microorganisms (GCM) 10K type strain sequencing project: providing services to taxonomists for standard genome sequencing and annotation.</title>
        <authorList>
            <consortium name="The Broad Institute Genomics Platform"/>
            <consortium name="The Broad Institute Genome Sequencing Center for Infectious Disease"/>
            <person name="Wu L."/>
            <person name="Ma J."/>
        </authorList>
    </citation>
    <scope>NUCLEOTIDE SEQUENCE [LARGE SCALE GENOMIC DNA]</scope>
    <source>
        <strain evidence="11">JCM 17316</strain>
    </source>
</reference>
<gene>
    <name evidence="10" type="ORF">GCM10022416_23360</name>
</gene>
<evidence type="ECO:0000313" key="11">
    <source>
        <dbReference type="Proteomes" id="UP001500266"/>
    </source>
</evidence>
<sequence>MLRLGLVSGGLLMALAVGGVDVAMAGCALAQPSSGAVTAKAAAKPKKKSKPKKSKKTKKKYYVPQGPRFNLPTGTKAQQGALDLYIKKLIRNTPKGAEINVALFRLNTAGMAKELVRAKRRGVKVRIVVDSDSPNKRRYVYDYLRKNLGASTRRASWIVTCPKGRGCIAPKVSGQWGKNHNKFYAFSRTYSSRNVVVQTSGNATGGMYVQYNDAYTLTDAKLYKAYRKYFHDLAKRRANGDYFRTYRSGHRSVTFFPKAAGDPIAGVLDKVSCLGGTRVRLSSGLFTRTGVAKRLSKLDDAGCDVRVVSAELGESTLKALRQPGRNGGPQTRFFTAKQTREAHSKYLLIDGWYNGRRRKLVMTGSHSYTTAALRHNDEAMLTIESTSVYDAYLRNFNRVFGAAAGRLYVLASVPAPNVPTVPDDTPETDDGEPAAAAGTEAELPVTDTAPPAATTR</sequence>
<proteinExistence type="inferred from homology"/>
<feature type="region of interest" description="Disordered" evidence="7">
    <location>
        <begin position="40"/>
        <end position="65"/>
    </location>
</feature>
<dbReference type="SUPFAM" id="SSF56024">
    <property type="entry name" value="Phospholipase D/nuclease"/>
    <property type="match status" value="2"/>
</dbReference>
<comment type="similarity">
    <text evidence="2">Belongs to the phospholipase D family.</text>
</comment>
<name>A0ABP7YM82_9ACTN</name>
<keyword evidence="6" id="KW-0443">Lipid metabolism</keyword>
<feature type="domain" description="Phospholipase D-like" evidence="9">
    <location>
        <begin position="97"/>
        <end position="232"/>
    </location>
</feature>
<comment type="catalytic activity">
    <reaction evidence="1">
        <text>a 1,2-diacyl-sn-glycero-3-phosphocholine + H2O = a 1,2-diacyl-sn-glycero-3-phosphate + choline + H(+)</text>
        <dbReference type="Rhea" id="RHEA:14445"/>
        <dbReference type="ChEBI" id="CHEBI:15354"/>
        <dbReference type="ChEBI" id="CHEBI:15377"/>
        <dbReference type="ChEBI" id="CHEBI:15378"/>
        <dbReference type="ChEBI" id="CHEBI:57643"/>
        <dbReference type="ChEBI" id="CHEBI:58608"/>
        <dbReference type="EC" id="3.1.4.4"/>
    </reaction>
</comment>
<evidence type="ECO:0000259" key="9">
    <source>
        <dbReference type="Pfam" id="PF13091"/>
    </source>
</evidence>
<evidence type="ECO:0000313" key="10">
    <source>
        <dbReference type="EMBL" id="GAA4138196.1"/>
    </source>
</evidence>
<accession>A0ABP7YM82</accession>
<dbReference type="Pfam" id="PF13091">
    <property type="entry name" value="PLDc_2"/>
    <property type="match status" value="2"/>
</dbReference>
<feature type="signal peptide" evidence="8">
    <location>
        <begin position="1"/>
        <end position="25"/>
    </location>
</feature>
<feature type="compositionally biased region" description="Low complexity" evidence="7">
    <location>
        <begin position="433"/>
        <end position="456"/>
    </location>
</feature>
<dbReference type="InterPro" id="IPR025202">
    <property type="entry name" value="PLD-like_dom"/>
</dbReference>
<keyword evidence="5" id="KW-0442">Lipid degradation</keyword>
<protein>
    <recommendedName>
        <fullName evidence="3">phospholipase D</fullName>
        <ecNumber evidence="3">3.1.4.4</ecNumber>
    </recommendedName>
</protein>